<dbReference type="EMBL" id="EU016664">
    <property type="protein sequence ID" value="ABZ10039.1"/>
    <property type="molecule type" value="Genomic_DNA"/>
</dbReference>
<reference evidence="1" key="1">
    <citation type="journal article" date="2008" name="ISME J.">
        <title>Genomic patterns of recombination, clonal divergence and environment in marine microbial populations.</title>
        <authorList>
            <person name="Konstantinidis K.T."/>
            <person name="Delong E.F."/>
        </authorList>
    </citation>
    <scope>NUCLEOTIDE SEQUENCE</scope>
</reference>
<dbReference type="AlphaFoldDB" id="B3TBT0"/>
<evidence type="ECO:0000313" key="1">
    <source>
        <dbReference type="EMBL" id="ABZ10039.1"/>
    </source>
</evidence>
<name>B3TBT0_9ZZZZ</name>
<sequence>MQEPVKTLSGSAAENATQEPFRSLRLDVGQHPDAGVPGRLEIGINFQRLVERLQRARQVTLRFPEHGAAVVPGVYNVGVHLQRAVKRLQRLLRAAEPVEQHAAVAVERVVLRVRRDGVVAHLQRLIQLSPLHQQHHQVGVRLLEVGLHRNRLLVALTGVIEFLQQLQRLPLVVPRLGVLGVDAQQRVPALVRLPVLPQLSQQHSERLPGLRILWRPLGRHLVGLDCLFVVAEDLEHVTLALQRFGIFRLRQEYRFEGGAGTIDVALHELHLPQLYLDRHVLGVVAQPALEQVGRPFKVAVIEQPGESLAPVGFSHGSHRGESEDAGIFAHHFLLDAIRVLHDSLQHPRQAARCEAAGVCNSDYIHLEQALYFADHLFGVCLEDEQQSQPCFGPGPIEQCVYLPSIFIVVGCEVHTDRLATTEKCPGSLSLAEPICQFFPKRLQETAGKNQDVRCLEADVGVVEVSHQAAFRLTRSRRPAVKRCSGTRR</sequence>
<organism evidence="1">
    <name type="scientific">uncultured marine microorganism HF4000_APKG10F13</name>
    <dbReference type="NCBI Taxonomy" id="455557"/>
    <lineage>
        <taxon>unclassified sequences</taxon>
        <taxon>environmental samples</taxon>
    </lineage>
</organism>
<protein>
    <submittedName>
        <fullName evidence="1">Uncharacterized protein</fullName>
    </submittedName>
</protein>
<accession>B3TBT0</accession>
<gene>
    <name evidence="1" type="ORF">ALOHA_HF4000APKG10F13ctg1g23</name>
</gene>
<proteinExistence type="predicted"/>